<accession>A0A327WRE4</accession>
<feature type="transmembrane region" description="Helical" evidence="9">
    <location>
        <begin position="235"/>
        <end position="253"/>
    </location>
</feature>
<evidence type="ECO:0000256" key="9">
    <source>
        <dbReference type="SAM" id="Phobius"/>
    </source>
</evidence>
<keyword evidence="6" id="KW-0406">Ion transport</keyword>
<feature type="transmembrane region" description="Helical" evidence="9">
    <location>
        <begin position="207"/>
        <end position="229"/>
    </location>
</feature>
<sequence>MLLKPDLRLSRVVRITWKVDLWMIALCTGAYLLEAYILRGTSHIPNNIPALLATTLAFFIGFNNNQAYSRWWEARTIWGALVNDSRSWTRSLLAYTQLHIDPVTDQAHPNELAVRLIRRNLSFLYALKQSLRNTEEPDYQSYLEPTDLATLTHYSNIPAGVLDLQVRDLQKLRETDQMDGFAFLALNELLVRFSDSMGRCERIKNTLFPVTYVYFTRVFIWLMIFILTIDIAEEAGMWSIGLGWLIGFVFHVTHLNGLNLINPFDGNPASIPLDSLVRTIEINVMQTLHAPEIPKPIEAVDGEYIL</sequence>
<comment type="subcellular location">
    <subcellularLocation>
        <location evidence="1">Cell membrane</location>
        <topology evidence="1">Multi-pass membrane protein</topology>
    </subcellularLocation>
</comment>
<dbReference type="PANTHER" id="PTHR33281:SF19">
    <property type="entry name" value="VOLTAGE-DEPENDENT ANION CHANNEL-FORMING PROTEIN YNEE"/>
    <property type="match status" value="1"/>
</dbReference>
<dbReference type="InterPro" id="IPR044669">
    <property type="entry name" value="YneE/VCCN1/2-like"/>
</dbReference>
<dbReference type="GO" id="GO:0005886">
    <property type="term" value="C:plasma membrane"/>
    <property type="evidence" value="ECO:0007669"/>
    <property type="project" value="UniProtKB-SubCell"/>
</dbReference>
<comment type="similarity">
    <text evidence="8">Belongs to the anion channel-forming bestrophin (TC 1.A.46) family.</text>
</comment>
<evidence type="ECO:0000256" key="1">
    <source>
        <dbReference type="ARBA" id="ARBA00004651"/>
    </source>
</evidence>
<dbReference type="PANTHER" id="PTHR33281">
    <property type="entry name" value="UPF0187 PROTEIN YNEE"/>
    <property type="match status" value="1"/>
</dbReference>
<evidence type="ECO:0000313" key="10">
    <source>
        <dbReference type="EMBL" id="RAJ93246.1"/>
    </source>
</evidence>
<protein>
    <submittedName>
        <fullName evidence="10">Putative membrane protein</fullName>
    </submittedName>
</protein>
<evidence type="ECO:0000256" key="5">
    <source>
        <dbReference type="ARBA" id="ARBA00022989"/>
    </source>
</evidence>
<dbReference type="AlphaFoldDB" id="A0A327WRE4"/>
<evidence type="ECO:0000256" key="2">
    <source>
        <dbReference type="ARBA" id="ARBA00022448"/>
    </source>
</evidence>
<name>A0A327WRE4_LARAB</name>
<dbReference type="Pfam" id="PF25539">
    <property type="entry name" value="Bestrophin_2"/>
    <property type="match status" value="1"/>
</dbReference>
<evidence type="ECO:0000256" key="6">
    <source>
        <dbReference type="ARBA" id="ARBA00023065"/>
    </source>
</evidence>
<keyword evidence="3" id="KW-1003">Cell membrane</keyword>
<keyword evidence="4 9" id="KW-0812">Transmembrane</keyword>
<feature type="transmembrane region" description="Helical" evidence="9">
    <location>
        <begin position="44"/>
        <end position="62"/>
    </location>
</feature>
<dbReference type="GO" id="GO:0005254">
    <property type="term" value="F:chloride channel activity"/>
    <property type="evidence" value="ECO:0007669"/>
    <property type="project" value="InterPro"/>
</dbReference>
<dbReference type="OrthoDB" id="445589at2"/>
<reference evidence="10 11" key="1">
    <citation type="submission" date="2018-06" db="EMBL/GenBank/DDBJ databases">
        <title>Genomic Encyclopedia of Archaeal and Bacterial Type Strains, Phase II (KMG-II): from individual species to whole genera.</title>
        <authorList>
            <person name="Goeker M."/>
        </authorList>
    </citation>
    <scope>NUCLEOTIDE SEQUENCE [LARGE SCALE GENOMIC DNA]</scope>
    <source>
        <strain evidence="10 11">DSM 21851</strain>
    </source>
</reference>
<evidence type="ECO:0000313" key="11">
    <source>
        <dbReference type="Proteomes" id="UP000248790"/>
    </source>
</evidence>
<dbReference type="RefSeq" id="WP_111630770.1">
    <property type="nucleotide sequence ID" value="NZ_QLMC01000006.1"/>
</dbReference>
<evidence type="ECO:0000256" key="8">
    <source>
        <dbReference type="ARBA" id="ARBA00034708"/>
    </source>
</evidence>
<feature type="transmembrane region" description="Helical" evidence="9">
    <location>
        <begin position="21"/>
        <end position="38"/>
    </location>
</feature>
<keyword evidence="7 9" id="KW-0472">Membrane</keyword>
<evidence type="ECO:0000256" key="7">
    <source>
        <dbReference type="ARBA" id="ARBA00023136"/>
    </source>
</evidence>
<organism evidence="10 11">
    <name type="scientific">Larkinella arboricola</name>
    <dbReference type="NCBI Taxonomy" id="643671"/>
    <lineage>
        <taxon>Bacteria</taxon>
        <taxon>Pseudomonadati</taxon>
        <taxon>Bacteroidota</taxon>
        <taxon>Cytophagia</taxon>
        <taxon>Cytophagales</taxon>
        <taxon>Spirosomataceae</taxon>
        <taxon>Larkinella</taxon>
    </lineage>
</organism>
<keyword evidence="5 9" id="KW-1133">Transmembrane helix</keyword>
<comment type="caution">
    <text evidence="10">The sequence shown here is derived from an EMBL/GenBank/DDBJ whole genome shotgun (WGS) entry which is preliminary data.</text>
</comment>
<dbReference type="Proteomes" id="UP000248790">
    <property type="component" value="Unassembled WGS sequence"/>
</dbReference>
<evidence type="ECO:0000256" key="3">
    <source>
        <dbReference type="ARBA" id="ARBA00022475"/>
    </source>
</evidence>
<keyword evidence="11" id="KW-1185">Reference proteome</keyword>
<proteinExistence type="inferred from homology"/>
<dbReference type="EMBL" id="QLMC01000006">
    <property type="protein sequence ID" value="RAJ93246.1"/>
    <property type="molecule type" value="Genomic_DNA"/>
</dbReference>
<gene>
    <name evidence="10" type="ORF">LX87_04758</name>
</gene>
<keyword evidence="2" id="KW-0813">Transport</keyword>
<evidence type="ECO:0000256" key="4">
    <source>
        <dbReference type="ARBA" id="ARBA00022692"/>
    </source>
</evidence>